<dbReference type="SUPFAM" id="SSF56037">
    <property type="entry name" value="PheT/TilS domain"/>
    <property type="match status" value="1"/>
</dbReference>
<keyword evidence="3 8" id="KW-0436">Ligase</keyword>
<evidence type="ECO:0000259" key="9">
    <source>
        <dbReference type="SMART" id="SM00977"/>
    </source>
</evidence>
<dbReference type="PANTHER" id="PTHR43033">
    <property type="entry name" value="TRNA(ILE)-LYSIDINE SYNTHASE-RELATED"/>
    <property type="match status" value="1"/>
</dbReference>
<dbReference type="EMBL" id="NBYY01000031">
    <property type="protein sequence ID" value="PCS21754.1"/>
    <property type="molecule type" value="Genomic_DNA"/>
</dbReference>
<comment type="domain">
    <text evidence="8">The N-terminal region contains the highly conserved SGGXDS motif, predicted to be a P-loop motif involved in ATP binding.</text>
</comment>
<dbReference type="SUPFAM" id="SSF52402">
    <property type="entry name" value="Adenine nucleotide alpha hydrolases-like"/>
    <property type="match status" value="1"/>
</dbReference>
<keyword evidence="6 8" id="KW-0067">ATP-binding</keyword>
<dbReference type="InterPro" id="IPR011063">
    <property type="entry name" value="TilS/TtcA_N"/>
</dbReference>
<protein>
    <recommendedName>
        <fullName evidence="8">tRNA(Ile)-lysidine synthase</fullName>
        <ecNumber evidence="8">6.3.4.19</ecNumber>
    </recommendedName>
    <alternativeName>
        <fullName evidence="8">tRNA(Ile)-2-lysyl-cytidine synthase</fullName>
    </alternativeName>
    <alternativeName>
        <fullName evidence="8">tRNA(Ile)-lysidine synthetase</fullName>
    </alternativeName>
</protein>
<keyword evidence="11" id="KW-1185">Reference proteome</keyword>
<dbReference type="HAMAP" id="MF_01161">
    <property type="entry name" value="tRNA_Ile_lys_synt"/>
    <property type="match status" value="1"/>
</dbReference>
<comment type="subcellular location">
    <subcellularLocation>
        <location evidence="1 8">Cytoplasm</location>
    </subcellularLocation>
</comment>
<dbReference type="GO" id="GO:0032267">
    <property type="term" value="F:tRNA(Ile)-lysidine synthase activity"/>
    <property type="evidence" value="ECO:0007669"/>
    <property type="project" value="UniProtKB-EC"/>
</dbReference>
<evidence type="ECO:0000256" key="4">
    <source>
        <dbReference type="ARBA" id="ARBA00022694"/>
    </source>
</evidence>
<dbReference type="PANTHER" id="PTHR43033:SF1">
    <property type="entry name" value="TRNA(ILE)-LYSIDINE SYNTHASE-RELATED"/>
    <property type="match status" value="1"/>
</dbReference>
<dbReference type="InterPro" id="IPR012094">
    <property type="entry name" value="tRNA_Ile_lys_synt"/>
</dbReference>
<dbReference type="Proteomes" id="UP000219020">
    <property type="component" value="Unassembled WGS sequence"/>
</dbReference>
<comment type="caution">
    <text evidence="10">The sequence shown here is derived from an EMBL/GenBank/DDBJ whole genome shotgun (WGS) entry which is preliminary data.</text>
</comment>
<dbReference type="Gene3D" id="3.40.50.620">
    <property type="entry name" value="HUPs"/>
    <property type="match status" value="1"/>
</dbReference>
<comment type="similarity">
    <text evidence="8">Belongs to the tRNA(Ile)-lysidine synthase family.</text>
</comment>
<comment type="function">
    <text evidence="8">Ligates lysine onto the cytidine present at position 34 of the AUA codon-specific tRNA(Ile) that contains the anticodon CAU, in an ATP-dependent manner. Cytidine is converted to lysidine, thus changing the amino acid specificity of the tRNA from methionine to isoleucine.</text>
</comment>
<evidence type="ECO:0000256" key="5">
    <source>
        <dbReference type="ARBA" id="ARBA00022741"/>
    </source>
</evidence>
<dbReference type="GeneID" id="66952399"/>
<dbReference type="InterPro" id="IPR014729">
    <property type="entry name" value="Rossmann-like_a/b/a_fold"/>
</dbReference>
<dbReference type="NCBIfam" id="TIGR02433">
    <property type="entry name" value="lysidine_TilS_C"/>
    <property type="match status" value="1"/>
</dbReference>
<dbReference type="Gene3D" id="1.20.59.20">
    <property type="match status" value="1"/>
</dbReference>
<dbReference type="RefSeq" id="WP_097357106.1">
    <property type="nucleotide sequence ID" value="NZ_CAWNJE010000013.1"/>
</dbReference>
<accession>A0A2A5T0R7</accession>
<dbReference type="AlphaFoldDB" id="A0A2A5T0R7"/>
<evidence type="ECO:0000256" key="1">
    <source>
        <dbReference type="ARBA" id="ARBA00004496"/>
    </source>
</evidence>
<comment type="catalytic activity">
    <reaction evidence="7 8">
        <text>cytidine(34) in tRNA(Ile2) + L-lysine + ATP = lysidine(34) in tRNA(Ile2) + AMP + diphosphate + H(+)</text>
        <dbReference type="Rhea" id="RHEA:43744"/>
        <dbReference type="Rhea" id="RHEA-COMP:10625"/>
        <dbReference type="Rhea" id="RHEA-COMP:10670"/>
        <dbReference type="ChEBI" id="CHEBI:15378"/>
        <dbReference type="ChEBI" id="CHEBI:30616"/>
        <dbReference type="ChEBI" id="CHEBI:32551"/>
        <dbReference type="ChEBI" id="CHEBI:33019"/>
        <dbReference type="ChEBI" id="CHEBI:82748"/>
        <dbReference type="ChEBI" id="CHEBI:83665"/>
        <dbReference type="ChEBI" id="CHEBI:456215"/>
        <dbReference type="EC" id="6.3.4.19"/>
    </reaction>
</comment>
<name>A0A2A5T0R7_9GAMM</name>
<evidence type="ECO:0000256" key="8">
    <source>
        <dbReference type="HAMAP-Rule" id="MF_01161"/>
    </source>
</evidence>
<dbReference type="EC" id="6.3.4.19" evidence="8"/>
<dbReference type="Pfam" id="PF01171">
    <property type="entry name" value="ATP_bind_3"/>
    <property type="match status" value="1"/>
</dbReference>
<dbReference type="InterPro" id="IPR012795">
    <property type="entry name" value="tRNA_Ile_lys_synt_N"/>
</dbReference>
<dbReference type="InterPro" id="IPR012796">
    <property type="entry name" value="Lysidine-tRNA-synth_C"/>
</dbReference>
<dbReference type="SUPFAM" id="SSF82829">
    <property type="entry name" value="MesJ substrate recognition domain-like"/>
    <property type="match status" value="1"/>
</dbReference>
<evidence type="ECO:0000313" key="10">
    <source>
        <dbReference type="EMBL" id="PCS21754.1"/>
    </source>
</evidence>
<sequence>MLFSLFENVLDSYTSRSRQIVLAFSGGIDSRVLLDLLSNYRDTHSNHRYLVIHVDHGLSKESDQWMQQCEELVEDIGFPFKGVNVSVERYGNSIEEVARDARYKALLDNTEVNALIVTGQHADDQAETFLLALKRGSGPAGLSAMPLIRPLGHAELLRPLLSVTRKEIERYAYDERLSWIDDESNLDCRFDRNFIRHSWLPSAQTRWPGLTKSINRSAVLCAEQEQLLEELLSEHYSKVMLESNVLSLSALNGCSKSIQVALVRRWLKQTSNISVSKAQLQEVFSSVITASSDANPKLQLGSWKVVRFQKCLYVIPDCQDITEWHSRLEMGTSLQLPDGVGELCLMFGGKSRWSLRTPMENEPVWVRFNPEGISANPIGRQGKRKLKKLYQEYGIPSWSRRRTPLVFYGEHLAAVAELFVCKGYEGQECDLVWYKHHVLSA</sequence>
<dbReference type="NCBIfam" id="TIGR02432">
    <property type="entry name" value="lysidine_TilS_N"/>
    <property type="match status" value="1"/>
</dbReference>
<organism evidence="10 11">
    <name type="scientific">Candidatus Enterovibrio escicola</name>
    <dbReference type="NCBI Taxonomy" id="1927127"/>
    <lineage>
        <taxon>Bacteria</taxon>
        <taxon>Pseudomonadati</taxon>
        <taxon>Pseudomonadota</taxon>
        <taxon>Gammaproteobacteria</taxon>
        <taxon>Vibrionales</taxon>
        <taxon>Vibrionaceae</taxon>
        <taxon>Enterovibrio</taxon>
    </lineage>
</organism>
<proteinExistence type="inferred from homology"/>
<evidence type="ECO:0000313" key="11">
    <source>
        <dbReference type="Proteomes" id="UP000219020"/>
    </source>
</evidence>
<dbReference type="SMART" id="SM00977">
    <property type="entry name" value="TilS_C"/>
    <property type="match status" value="1"/>
</dbReference>
<evidence type="ECO:0000256" key="3">
    <source>
        <dbReference type="ARBA" id="ARBA00022598"/>
    </source>
</evidence>
<evidence type="ECO:0000256" key="7">
    <source>
        <dbReference type="ARBA" id="ARBA00048539"/>
    </source>
</evidence>
<evidence type="ECO:0000256" key="2">
    <source>
        <dbReference type="ARBA" id="ARBA00022490"/>
    </source>
</evidence>
<feature type="binding site" evidence="8">
    <location>
        <begin position="25"/>
        <end position="30"/>
    </location>
    <ligand>
        <name>ATP</name>
        <dbReference type="ChEBI" id="CHEBI:30616"/>
    </ligand>
</feature>
<keyword evidence="2 8" id="KW-0963">Cytoplasm</keyword>
<gene>
    <name evidence="8" type="primary">tilS</name>
    <name evidence="10" type="ORF">BTN49_2766</name>
</gene>
<dbReference type="GO" id="GO:0005737">
    <property type="term" value="C:cytoplasm"/>
    <property type="evidence" value="ECO:0007669"/>
    <property type="project" value="UniProtKB-SubCell"/>
</dbReference>
<dbReference type="CDD" id="cd01992">
    <property type="entry name" value="TilS_N"/>
    <property type="match status" value="1"/>
</dbReference>
<keyword evidence="4 8" id="KW-0819">tRNA processing</keyword>
<dbReference type="GO" id="GO:0006400">
    <property type="term" value="P:tRNA modification"/>
    <property type="evidence" value="ECO:0007669"/>
    <property type="project" value="UniProtKB-UniRule"/>
</dbReference>
<reference evidence="11" key="1">
    <citation type="submission" date="2017-04" db="EMBL/GenBank/DDBJ databases">
        <title>Genome evolution of the luminous symbionts of deep sea anglerfish.</title>
        <authorList>
            <person name="Hendry T.A."/>
        </authorList>
    </citation>
    <scope>NUCLEOTIDE SEQUENCE [LARGE SCALE GENOMIC DNA]</scope>
</reference>
<dbReference type="InterPro" id="IPR015262">
    <property type="entry name" value="tRNA_Ile_lys_synt_subst-bd"/>
</dbReference>
<dbReference type="Pfam" id="PF11734">
    <property type="entry name" value="TilS_C"/>
    <property type="match status" value="1"/>
</dbReference>
<dbReference type="GO" id="GO:0005524">
    <property type="term" value="F:ATP binding"/>
    <property type="evidence" value="ECO:0007669"/>
    <property type="project" value="UniProtKB-UniRule"/>
</dbReference>
<dbReference type="Pfam" id="PF09179">
    <property type="entry name" value="TilS"/>
    <property type="match status" value="1"/>
</dbReference>
<evidence type="ECO:0000256" key="6">
    <source>
        <dbReference type="ARBA" id="ARBA00022840"/>
    </source>
</evidence>
<feature type="domain" description="Lysidine-tRNA(Ile) synthetase C-terminal" evidence="9">
    <location>
        <begin position="364"/>
        <end position="433"/>
    </location>
</feature>
<keyword evidence="5 8" id="KW-0547">Nucleotide-binding</keyword>